<proteinExistence type="predicted"/>
<dbReference type="GO" id="GO:0005886">
    <property type="term" value="C:plasma membrane"/>
    <property type="evidence" value="ECO:0007669"/>
    <property type="project" value="TreeGrafter"/>
</dbReference>
<dbReference type="EMBL" id="JACYTR010000009">
    <property type="protein sequence ID" value="MBD8525417.1"/>
    <property type="molecule type" value="Genomic_DNA"/>
</dbReference>
<comment type="caution">
    <text evidence="3">The sequence shown here is derived from an EMBL/GenBank/DDBJ whole genome shotgun (WGS) entry which is preliminary data.</text>
</comment>
<reference evidence="3 4" key="1">
    <citation type="submission" date="2020-09" db="EMBL/GenBank/DDBJ databases">
        <title>Pseudoxanthomonas sp. CAU 1598 isolated from sand of Yaerae Beach.</title>
        <authorList>
            <person name="Kim W."/>
        </authorList>
    </citation>
    <scope>NUCLEOTIDE SEQUENCE [LARGE SCALE GENOMIC DNA]</scope>
    <source>
        <strain evidence="3 4">CAU 1598</strain>
    </source>
</reference>
<dbReference type="InterPro" id="IPR051599">
    <property type="entry name" value="Cell_Envelope_Assoc"/>
</dbReference>
<organism evidence="3 4">
    <name type="scientific">Pseudomarimonas arenosa</name>
    <dbReference type="NCBI Taxonomy" id="2774145"/>
    <lineage>
        <taxon>Bacteria</taxon>
        <taxon>Pseudomonadati</taxon>
        <taxon>Pseudomonadota</taxon>
        <taxon>Gammaproteobacteria</taxon>
        <taxon>Lysobacterales</taxon>
        <taxon>Lysobacteraceae</taxon>
        <taxon>Pseudomarimonas</taxon>
    </lineage>
</organism>
<keyword evidence="1" id="KW-0472">Membrane</keyword>
<feature type="domain" description="DUF218" evidence="2">
    <location>
        <begin position="95"/>
        <end position="201"/>
    </location>
</feature>
<dbReference type="CDD" id="cd06259">
    <property type="entry name" value="YdcF-like"/>
    <property type="match status" value="1"/>
</dbReference>
<dbReference type="RefSeq" id="WP_192028766.1">
    <property type="nucleotide sequence ID" value="NZ_JACYTR010000009.1"/>
</dbReference>
<evidence type="ECO:0000259" key="2">
    <source>
        <dbReference type="Pfam" id="PF02698"/>
    </source>
</evidence>
<keyword evidence="1" id="KW-1133">Transmembrane helix</keyword>
<feature type="transmembrane region" description="Helical" evidence="1">
    <location>
        <begin position="35"/>
        <end position="59"/>
    </location>
</feature>
<dbReference type="Proteomes" id="UP000613768">
    <property type="component" value="Unassembled WGS sequence"/>
</dbReference>
<keyword evidence="4" id="KW-1185">Reference proteome</keyword>
<evidence type="ECO:0000256" key="1">
    <source>
        <dbReference type="SAM" id="Phobius"/>
    </source>
</evidence>
<protein>
    <submittedName>
        <fullName evidence="3">YdcF family protein</fullName>
    </submittedName>
</protein>
<dbReference type="PANTHER" id="PTHR30336:SF20">
    <property type="entry name" value="DUF218 DOMAIN-CONTAINING PROTEIN"/>
    <property type="match status" value="1"/>
</dbReference>
<gene>
    <name evidence="3" type="ORF">IFO71_06645</name>
</gene>
<dbReference type="InterPro" id="IPR003848">
    <property type="entry name" value="DUF218"/>
</dbReference>
<evidence type="ECO:0000313" key="4">
    <source>
        <dbReference type="Proteomes" id="UP000613768"/>
    </source>
</evidence>
<sequence length="243" mass="26551">MNSGLQDGRPSATAVDQAGSSRAAHRRSIAADLDALHGLLVASLCCLLTGGLVFLIYLWRVARTAHTASADLLSVQAQPRVLLFGKHSPSGRPDSDFRLRIERALVLARGYPQLQLLLLGGGPAPSEAEVARRALQAAGLPATVSLQLEDQSRDTLQNLRHARALLGTNETPIYLLSNRYHLARCALFAQALGMPHRLCAAEAVWPWRDTGKLLLEALYCMWIDIGRRWAKLIGHQRMLAKVS</sequence>
<dbReference type="AlphaFoldDB" id="A0AAW3ZJR7"/>
<evidence type="ECO:0000313" key="3">
    <source>
        <dbReference type="EMBL" id="MBD8525417.1"/>
    </source>
</evidence>
<dbReference type="Pfam" id="PF02698">
    <property type="entry name" value="DUF218"/>
    <property type="match status" value="1"/>
</dbReference>
<keyword evidence="1" id="KW-0812">Transmembrane</keyword>
<name>A0AAW3ZJR7_9GAMM</name>
<dbReference type="InterPro" id="IPR014729">
    <property type="entry name" value="Rossmann-like_a/b/a_fold"/>
</dbReference>
<accession>A0AAW3ZJR7</accession>
<dbReference type="Gene3D" id="3.40.50.620">
    <property type="entry name" value="HUPs"/>
    <property type="match status" value="1"/>
</dbReference>
<dbReference type="PANTHER" id="PTHR30336">
    <property type="entry name" value="INNER MEMBRANE PROTEIN, PROBABLE PERMEASE"/>
    <property type="match status" value="1"/>
</dbReference>